<keyword evidence="5 7" id="KW-0949">S-adenosyl-L-methionine</keyword>
<comment type="catalytic activity">
    <reaction evidence="7">
        <text>adenosine(1518)/adenosine(1519) in 16S rRNA + 4 S-adenosyl-L-methionine = N(6)-dimethyladenosine(1518)/N(6)-dimethyladenosine(1519) in 16S rRNA + 4 S-adenosyl-L-homocysteine + 4 H(+)</text>
        <dbReference type="Rhea" id="RHEA:19609"/>
        <dbReference type="Rhea" id="RHEA-COMP:10232"/>
        <dbReference type="Rhea" id="RHEA-COMP:10233"/>
        <dbReference type="ChEBI" id="CHEBI:15378"/>
        <dbReference type="ChEBI" id="CHEBI:57856"/>
        <dbReference type="ChEBI" id="CHEBI:59789"/>
        <dbReference type="ChEBI" id="CHEBI:74411"/>
        <dbReference type="ChEBI" id="CHEBI:74493"/>
        <dbReference type="EC" id="2.1.1.182"/>
    </reaction>
</comment>
<evidence type="ECO:0000256" key="1">
    <source>
        <dbReference type="ARBA" id="ARBA00022490"/>
    </source>
</evidence>
<dbReference type="Gene3D" id="3.40.50.150">
    <property type="entry name" value="Vaccinia Virus protein VP39"/>
    <property type="match status" value="1"/>
</dbReference>
<comment type="similarity">
    <text evidence="7">Belongs to the class I-like SAM-binding methyltransferase superfamily. rRNA adenine N(6)-methyltransferase family. RsmA subfamily.</text>
</comment>
<proteinExistence type="inferred from homology"/>
<dbReference type="EC" id="2.1.1.182" evidence="7"/>
<feature type="binding site" evidence="7 8">
    <location>
        <position position="172"/>
    </location>
    <ligand>
        <name>S-adenosyl-L-methionine</name>
        <dbReference type="ChEBI" id="CHEBI:59789"/>
    </ligand>
</feature>
<accession>A0A6N6NIT6</accession>
<dbReference type="SUPFAM" id="SSF53335">
    <property type="entry name" value="S-adenosyl-L-methionine-dependent methyltransferases"/>
    <property type="match status" value="1"/>
</dbReference>
<feature type="binding site" evidence="7 8">
    <location>
        <position position="56"/>
    </location>
    <ligand>
        <name>S-adenosyl-L-methionine</name>
        <dbReference type="ChEBI" id="CHEBI:59789"/>
    </ligand>
</feature>
<keyword evidence="3 7" id="KW-0489">Methyltransferase</keyword>
<keyword evidence="1 7" id="KW-0963">Cytoplasm</keyword>
<dbReference type="SMART" id="SM00650">
    <property type="entry name" value="rADc"/>
    <property type="match status" value="1"/>
</dbReference>
<keyword evidence="6 7" id="KW-0694">RNA-binding</keyword>
<dbReference type="PANTHER" id="PTHR11727:SF7">
    <property type="entry name" value="DIMETHYLADENOSINE TRANSFERASE-RELATED"/>
    <property type="match status" value="1"/>
</dbReference>
<dbReference type="GO" id="GO:0003723">
    <property type="term" value="F:RNA binding"/>
    <property type="evidence" value="ECO:0007669"/>
    <property type="project" value="UniProtKB-UniRule"/>
</dbReference>
<dbReference type="PROSITE" id="PS51689">
    <property type="entry name" value="SAM_RNA_A_N6_MT"/>
    <property type="match status" value="1"/>
</dbReference>
<dbReference type="InterPro" id="IPR020596">
    <property type="entry name" value="rRNA_Ade_Mease_Trfase_CS"/>
</dbReference>
<evidence type="ECO:0000256" key="8">
    <source>
        <dbReference type="PROSITE-ProRule" id="PRU01026"/>
    </source>
</evidence>
<dbReference type="AlphaFoldDB" id="A0A6N6NIT6"/>
<dbReference type="Proteomes" id="UP000468668">
    <property type="component" value="Unassembled WGS sequence"/>
</dbReference>
<feature type="binding site" evidence="7 8">
    <location>
        <position position="31"/>
    </location>
    <ligand>
        <name>S-adenosyl-L-methionine</name>
        <dbReference type="ChEBI" id="CHEBI:59789"/>
    </ligand>
</feature>
<dbReference type="PANTHER" id="PTHR11727">
    <property type="entry name" value="DIMETHYLADENOSINE TRANSFERASE"/>
    <property type="match status" value="1"/>
</dbReference>
<comment type="caution">
    <text evidence="10">The sequence shown here is derived from an EMBL/GenBank/DDBJ whole genome shotgun (WGS) entry which is preliminary data.</text>
</comment>
<dbReference type="EMBL" id="WAJR01000044">
    <property type="protein sequence ID" value="KAB1635661.1"/>
    <property type="molecule type" value="Genomic_DNA"/>
</dbReference>
<evidence type="ECO:0000256" key="6">
    <source>
        <dbReference type="ARBA" id="ARBA00022884"/>
    </source>
</evidence>
<comment type="function">
    <text evidence="7">Specifically dimethylates two adjacent adenosines (A1518 and A1519) in the loop of a conserved hairpin near the 3'-end of 16S rRNA in the 30S particle. May play a critical role in biogenesis of 30S subunits.</text>
</comment>
<name>A0A6N6NIT6_9ACTN</name>
<sequence>MLSPLATPAATRDVLEEHGLSTKHALGQNFLVNDAILQKIVELAQLDASDDVLEVGPGIGTLTIALLKCAGRVVSVERDADLPAVLEDTLEPWADRFALISKDALELTEKDVIEALAGYARLAEHGGHTPCSDSPRYAAELRAEHAPHARVGLETHGADGSPRTFPNKFVANLPYAVAATLVLDFFQKFSQLESATVMVQKEVADRMCAEPGSKNYGAYTVKLRLYAEPAGRFLVSPNNFFPPPHVDSSVLRLDRRPVFEADGEPLDDALLKATCAMADAAFASRRKTISNSFKTYFASRGNAGKAFIGCIPDLLDECGINAKRRGETLSLDEFIALGKAYLRRESNPL</sequence>
<keyword evidence="4 7" id="KW-0808">Transferase</keyword>
<gene>
    <name evidence="7 10" type="primary">rsmA</name>
    <name evidence="7" type="synonym">ksgA</name>
    <name evidence="10" type="ORF">F8C90_10440</name>
</gene>
<evidence type="ECO:0000256" key="7">
    <source>
        <dbReference type="HAMAP-Rule" id="MF_00607"/>
    </source>
</evidence>
<dbReference type="PROSITE" id="PS01131">
    <property type="entry name" value="RRNA_A_DIMETH"/>
    <property type="match status" value="1"/>
</dbReference>
<evidence type="ECO:0000256" key="3">
    <source>
        <dbReference type="ARBA" id="ARBA00022603"/>
    </source>
</evidence>
<protein>
    <recommendedName>
        <fullName evidence="7">Ribosomal RNA small subunit methyltransferase A</fullName>
        <ecNumber evidence="7">2.1.1.182</ecNumber>
    </recommendedName>
    <alternativeName>
        <fullName evidence="7">16S rRNA (adenine(1518)-N(6)/adenine(1519)-N(6))-dimethyltransferase</fullName>
    </alternativeName>
    <alternativeName>
        <fullName evidence="7">16S rRNA dimethyladenosine transferase</fullName>
    </alternativeName>
    <alternativeName>
        <fullName evidence="7">16S rRNA dimethylase</fullName>
    </alternativeName>
    <alternativeName>
        <fullName evidence="7">S-adenosylmethionine-6-N', N'-adenosyl(rRNA) dimethyltransferase</fullName>
    </alternativeName>
</protein>
<evidence type="ECO:0000256" key="2">
    <source>
        <dbReference type="ARBA" id="ARBA00022552"/>
    </source>
</evidence>
<dbReference type="GO" id="GO:0005829">
    <property type="term" value="C:cytosol"/>
    <property type="evidence" value="ECO:0007669"/>
    <property type="project" value="TreeGrafter"/>
</dbReference>
<evidence type="ECO:0000313" key="10">
    <source>
        <dbReference type="EMBL" id="KAB1635661.1"/>
    </source>
</evidence>
<feature type="binding site" evidence="7 8">
    <location>
        <position position="103"/>
    </location>
    <ligand>
        <name>S-adenosyl-L-methionine</name>
        <dbReference type="ChEBI" id="CHEBI:59789"/>
    </ligand>
</feature>
<dbReference type="Pfam" id="PF00398">
    <property type="entry name" value="RrnaAD"/>
    <property type="match status" value="1"/>
</dbReference>
<dbReference type="Gene3D" id="1.10.8.100">
    <property type="entry name" value="Ribosomal RNA adenine dimethylase-like, domain 2"/>
    <property type="match status" value="1"/>
</dbReference>
<evidence type="ECO:0000256" key="5">
    <source>
        <dbReference type="ARBA" id="ARBA00022691"/>
    </source>
</evidence>
<dbReference type="InterPro" id="IPR023165">
    <property type="entry name" value="rRNA_Ade_diMease-like_C"/>
</dbReference>
<keyword evidence="2 7" id="KW-0698">rRNA processing</keyword>
<comment type="subcellular location">
    <subcellularLocation>
        <location evidence="7">Cytoplasm</location>
    </subcellularLocation>
</comment>
<dbReference type="GeneID" id="98658823"/>
<evidence type="ECO:0000313" key="11">
    <source>
        <dbReference type="Proteomes" id="UP000468668"/>
    </source>
</evidence>
<feature type="binding site" evidence="7 8">
    <location>
        <position position="77"/>
    </location>
    <ligand>
        <name>S-adenosyl-L-methionine</name>
        <dbReference type="ChEBI" id="CHEBI:59789"/>
    </ligand>
</feature>
<dbReference type="RefSeq" id="WP_158050456.1">
    <property type="nucleotide sequence ID" value="NZ_WAJR01000044.1"/>
</dbReference>
<dbReference type="InterPro" id="IPR020598">
    <property type="entry name" value="rRNA_Ade_methylase_Trfase_N"/>
</dbReference>
<keyword evidence="11" id="KW-1185">Reference proteome</keyword>
<evidence type="ECO:0000256" key="4">
    <source>
        <dbReference type="ARBA" id="ARBA00022679"/>
    </source>
</evidence>
<dbReference type="GO" id="GO:0052908">
    <property type="term" value="F:16S rRNA (adenine(1518)-N(6)/adenine(1519)-N(6))-dimethyltransferase activity"/>
    <property type="evidence" value="ECO:0007669"/>
    <property type="project" value="UniProtKB-EC"/>
</dbReference>
<feature type="domain" description="Ribosomal RNA adenine methylase transferase N-terminal" evidence="9">
    <location>
        <begin position="36"/>
        <end position="257"/>
    </location>
</feature>
<dbReference type="CDD" id="cd02440">
    <property type="entry name" value="AdoMet_MTases"/>
    <property type="match status" value="1"/>
</dbReference>
<evidence type="ECO:0000259" key="9">
    <source>
        <dbReference type="SMART" id="SM00650"/>
    </source>
</evidence>
<dbReference type="HAMAP" id="MF_00607">
    <property type="entry name" value="16SrRNA_methyltr_A"/>
    <property type="match status" value="1"/>
</dbReference>
<reference evidence="10 11" key="1">
    <citation type="submission" date="2019-09" db="EMBL/GenBank/DDBJ databases">
        <title>Whole genome shotgun sequencing (WGS) of Ellagibacter isourolithinifaciens DSM 104140(T) and Adlercreutzia muris DSM 29508(T).</title>
        <authorList>
            <person name="Stoll D.A."/>
            <person name="Danylec N."/>
            <person name="Huch M."/>
        </authorList>
    </citation>
    <scope>NUCLEOTIDE SEQUENCE [LARGE SCALE GENOMIC DNA]</scope>
    <source>
        <strain evidence="10 11">DSM 104140</strain>
    </source>
</reference>
<dbReference type="InterPro" id="IPR001737">
    <property type="entry name" value="KsgA/Erm"/>
</dbReference>
<dbReference type="InterPro" id="IPR011530">
    <property type="entry name" value="rRNA_adenine_dimethylase"/>
</dbReference>
<dbReference type="OrthoDB" id="9814755at2"/>
<organism evidence="10 11">
    <name type="scientific">Ellagibacter isourolithinifaciens</name>
    <dbReference type="NCBI Taxonomy" id="2137581"/>
    <lineage>
        <taxon>Bacteria</taxon>
        <taxon>Bacillati</taxon>
        <taxon>Actinomycetota</taxon>
        <taxon>Coriobacteriia</taxon>
        <taxon>Eggerthellales</taxon>
        <taxon>Eggerthellaceae</taxon>
        <taxon>Ellagibacter</taxon>
    </lineage>
</organism>
<feature type="binding site" evidence="7 8">
    <location>
        <position position="29"/>
    </location>
    <ligand>
        <name>S-adenosyl-L-methionine</name>
        <dbReference type="ChEBI" id="CHEBI:59789"/>
    </ligand>
</feature>
<dbReference type="InterPro" id="IPR029063">
    <property type="entry name" value="SAM-dependent_MTases_sf"/>
</dbReference>